<protein>
    <submittedName>
        <fullName evidence="1">Uncharacterized protein</fullName>
    </submittedName>
</protein>
<sequence>MSVSSSRSSTISATFTTTDSMTVNGAEGLKI</sequence>
<evidence type="ECO:0000313" key="1">
    <source>
        <dbReference type="EMBL" id="ETO72099.1"/>
    </source>
</evidence>
<reference evidence="1 2" key="1">
    <citation type="submission" date="2013-11" db="EMBL/GenBank/DDBJ databases">
        <title>The Genome Sequence of Phytophthora parasitica P1976.</title>
        <authorList>
            <consortium name="The Broad Institute Genomics Platform"/>
            <person name="Russ C."/>
            <person name="Tyler B."/>
            <person name="Panabieres F."/>
            <person name="Shan W."/>
            <person name="Tripathy S."/>
            <person name="Grunwald N."/>
            <person name="Machado M."/>
            <person name="Johnson C.S."/>
            <person name="Walker B."/>
            <person name="Young S."/>
            <person name="Zeng Q."/>
            <person name="Gargeya S."/>
            <person name="Fitzgerald M."/>
            <person name="Haas B."/>
            <person name="Abouelleil A."/>
            <person name="Allen A.W."/>
            <person name="Alvarado L."/>
            <person name="Arachchi H.M."/>
            <person name="Berlin A.M."/>
            <person name="Chapman S.B."/>
            <person name="Gainer-Dewar J."/>
            <person name="Goldberg J."/>
            <person name="Griggs A."/>
            <person name="Gujja S."/>
            <person name="Hansen M."/>
            <person name="Howarth C."/>
            <person name="Imamovic A."/>
            <person name="Ireland A."/>
            <person name="Larimer J."/>
            <person name="McCowan C."/>
            <person name="Murphy C."/>
            <person name="Pearson M."/>
            <person name="Poon T.W."/>
            <person name="Priest M."/>
            <person name="Roberts A."/>
            <person name="Saif S."/>
            <person name="Shea T."/>
            <person name="Sisk P."/>
            <person name="Sykes S."/>
            <person name="Wortman J."/>
            <person name="Nusbaum C."/>
            <person name="Birren B."/>
        </authorList>
    </citation>
    <scope>NUCLEOTIDE SEQUENCE [LARGE SCALE GENOMIC DNA]</scope>
    <source>
        <strain evidence="1 2">P1976</strain>
    </source>
</reference>
<accession>A0A080ZZN8</accession>
<dbReference type="EMBL" id="ANJA01002097">
    <property type="protein sequence ID" value="ETO72099.1"/>
    <property type="molecule type" value="Genomic_DNA"/>
</dbReference>
<proteinExistence type="predicted"/>
<organism evidence="1 2">
    <name type="scientific">Phytophthora nicotianae P1976</name>
    <dbReference type="NCBI Taxonomy" id="1317066"/>
    <lineage>
        <taxon>Eukaryota</taxon>
        <taxon>Sar</taxon>
        <taxon>Stramenopiles</taxon>
        <taxon>Oomycota</taxon>
        <taxon>Peronosporomycetes</taxon>
        <taxon>Peronosporales</taxon>
        <taxon>Peronosporaceae</taxon>
        <taxon>Phytophthora</taxon>
    </lineage>
</organism>
<evidence type="ECO:0000313" key="2">
    <source>
        <dbReference type="Proteomes" id="UP000028582"/>
    </source>
</evidence>
<dbReference type="AlphaFoldDB" id="A0A080ZZN8"/>
<comment type="caution">
    <text evidence="1">The sequence shown here is derived from an EMBL/GenBank/DDBJ whole genome shotgun (WGS) entry which is preliminary data.</text>
</comment>
<name>A0A080ZZN8_PHYNI</name>
<dbReference type="Proteomes" id="UP000028582">
    <property type="component" value="Unassembled WGS sequence"/>
</dbReference>
<gene>
    <name evidence="1" type="ORF">F444_11677</name>
</gene>